<dbReference type="HOGENOM" id="CLU_2816875_0_0_1"/>
<accession>A0A0E0KGA5</accession>
<organism evidence="1">
    <name type="scientific">Oryza punctata</name>
    <name type="common">Red rice</name>
    <dbReference type="NCBI Taxonomy" id="4537"/>
    <lineage>
        <taxon>Eukaryota</taxon>
        <taxon>Viridiplantae</taxon>
        <taxon>Streptophyta</taxon>
        <taxon>Embryophyta</taxon>
        <taxon>Tracheophyta</taxon>
        <taxon>Spermatophyta</taxon>
        <taxon>Magnoliopsida</taxon>
        <taxon>Liliopsida</taxon>
        <taxon>Poales</taxon>
        <taxon>Poaceae</taxon>
        <taxon>BOP clade</taxon>
        <taxon>Oryzoideae</taxon>
        <taxon>Oryzeae</taxon>
        <taxon>Oryzinae</taxon>
        <taxon>Oryza</taxon>
    </lineage>
</organism>
<dbReference type="AlphaFoldDB" id="A0A0E0KGA5"/>
<reference evidence="1" key="1">
    <citation type="submission" date="2015-04" db="UniProtKB">
        <authorList>
            <consortium name="EnsemblPlants"/>
        </authorList>
    </citation>
    <scope>IDENTIFICATION</scope>
</reference>
<name>A0A0E0KGA5_ORYPU</name>
<protein>
    <submittedName>
        <fullName evidence="1">Uncharacterized protein</fullName>
    </submittedName>
</protein>
<sequence length="67" mass="7116">MTADPDSYGGKVDKKKHGLVFPSPPAPLVILPHTSMGAETTDATMQAGFEDYLPSVMAKRLGEEGLI</sequence>
<evidence type="ECO:0000313" key="1">
    <source>
        <dbReference type="EnsemblPlants" id="OPUNC03G23780.1"/>
    </source>
</evidence>
<proteinExistence type="predicted"/>
<dbReference type="Gramene" id="OPUNC03G23780.1">
    <property type="protein sequence ID" value="OPUNC03G23780.1"/>
    <property type="gene ID" value="OPUNC03G23780"/>
</dbReference>
<dbReference type="Proteomes" id="UP000026962">
    <property type="component" value="Chromosome 3"/>
</dbReference>
<keyword evidence="2" id="KW-1185">Reference proteome</keyword>
<dbReference type="EnsemblPlants" id="OPUNC03G23780.1">
    <property type="protein sequence ID" value="OPUNC03G23780.1"/>
    <property type="gene ID" value="OPUNC03G23780"/>
</dbReference>
<reference evidence="1" key="2">
    <citation type="submission" date="2018-05" db="EMBL/GenBank/DDBJ databases">
        <title>OpunRS2 (Oryza punctata Reference Sequence Version 2).</title>
        <authorList>
            <person name="Zhang J."/>
            <person name="Kudrna D."/>
            <person name="Lee S."/>
            <person name="Talag J."/>
            <person name="Welchert J."/>
            <person name="Wing R.A."/>
        </authorList>
    </citation>
    <scope>NUCLEOTIDE SEQUENCE [LARGE SCALE GENOMIC DNA]</scope>
</reference>
<evidence type="ECO:0000313" key="2">
    <source>
        <dbReference type="Proteomes" id="UP000026962"/>
    </source>
</evidence>